<dbReference type="STRING" id="1229521.D791_01604"/>
<gene>
    <name evidence="1" type="ORF">D791_01604</name>
</gene>
<proteinExistence type="predicted"/>
<comment type="caution">
    <text evidence="1">The sequence shown here is derived from an EMBL/GenBank/DDBJ whole genome shotgun (WGS) entry which is preliminary data.</text>
</comment>
<protein>
    <submittedName>
        <fullName evidence="1">Uncharacterized protein</fullName>
    </submittedName>
</protein>
<sequence>MHNSDDTISAAQIYTRGKGLYREIFFAYLIRFYTDLNKPSSIAPKDQLLSGLILLIRHTNHNNRSDLQRICTAPVHTHVSQVPETEEAACLTAATTPFHPTDIDASALALLEHSSVLITSLTEPLSHPESQSLRSDSIVTSTIKETLISVRKTYYSDVFFNKPKCA</sequence>
<dbReference type="EMBL" id="AONB01000006">
    <property type="protein sequence ID" value="EXJ11472.1"/>
    <property type="molecule type" value="Genomic_DNA"/>
</dbReference>
<reference evidence="1 2" key="2">
    <citation type="journal article" date="2015" name="Syst. Appl. Microbiol.">
        <title>Nitrincola nitratireducens sp. nov. isolated from a haloalkaline crater lake.</title>
        <authorList>
            <person name="Singh A."/>
            <person name="Vaidya B."/>
            <person name="Tanuku N.R."/>
            <person name="Pinnaka A.K."/>
        </authorList>
    </citation>
    <scope>NUCLEOTIDE SEQUENCE [LARGE SCALE GENOMIC DNA]</scope>
    <source>
        <strain evidence="1 2">AK23</strain>
    </source>
</reference>
<accession>W9V5U1</accession>
<evidence type="ECO:0000313" key="2">
    <source>
        <dbReference type="Proteomes" id="UP000019464"/>
    </source>
</evidence>
<keyword evidence="2" id="KW-1185">Reference proteome</keyword>
<dbReference type="AlphaFoldDB" id="W9V5U1"/>
<evidence type="ECO:0000313" key="1">
    <source>
        <dbReference type="EMBL" id="EXJ11472.1"/>
    </source>
</evidence>
<dbReference type="Proteomes" id="UP000019464">
    <property type="component" value="Unassembled WGS sequence"/>
</dbReference>
<reference evidence="2" key="1">
    <citation type="submission" date="2012-11" db="EMBL/GenBank/DDBJ databases">
        <authorList>
            <person name="Singh A."/>
            <person name="Pinnaka A.K."/>
            <person name="Vaidya B."/>
        </authorList>
    </citation>
    <scope>NUCLEOTIDE SEQUENCE [LARGE SCALE GENOMIC DNA]</scope>
    <source>
        <strain evidence="2">AK23</strain>
    </source>
</reference>
<name>W9V5U1_9GAMM</name>
<organism evidence="1 2">
    <name type="scientific">Nitrincola nitratireducens</name>
    <dbReference type="NCBI Taxonomy" id="1229521"/>
    <lineage>
        <taxon>Bacteria</taxon>
        <taxon>Pseudomonadati</taxon>
        <taxon>Pseudomonadota</taxon>
        <taxon>Gammaproteobacteria</taxon>
        <taxon>Oceanospirillales</taxon>
        <taxon>Oceanospirillaceae</taxon>
        <taxon>Nitrincola</taxon>
    </lineage>
</organism>